<evidence type="ECO:0000313" key="2">
    <source>
        <dbReference type="Proteomes" id="UP001243286"/>
    </source>
</evidence>
<keyword evidence="2" id="KW-1185">Reference proteome</keyword>
<dbReference type="RefSeq" id="WP_282355189.1">
    <property type="nucleotide sequence ID" value="NZ_JASBQV010000005.1"/>
</dbReference>
<dbReference type="InterPro" id="IPR046720">
    <property type="entry name" value="DUF6612"/>
</dbReference>
<sequence length="271" mass="30877">MTVKKTRWVTVGLLTATIGLAGCNDQTIEDGQGENGSKQLSNTELLKKATAAQEEIKSFHMEGDMTSDAGEMSVNQKVAVDIIQKPLAMHQTVNMKNPQDGKDIRVENYIMDDKLYMSQNNQWFVQDISELGDMMESMKSNASIEQNLQLLKKYKDNWTVKREGNVYQIDVDLKGDKLKAFMKDSLEQTGQLTPMKDVIDQIDYKKMEYSMTYDAKTYYPKTLDMEMAFEVDGQSEFTMKNESTFSKFNEIKSIELPTEAKDAQELPSSKQ</sequence>
<evidence type="ECO:0000313" key="1">
    <source>
        <dbReference type="EMBL" id="MDI3234424.1"/>
    </source>
</evidence>
<dbReference type="InterPro" id="IPR029046">
    <property type="entry name" value="LolA/LolB/LppX"/>
</dbReference>
<proteinExistence type="predicted"/>
<gene>
    <name evidence="1" type="ORF">QK289_05350</name>
</gene>
<dbReference type="Pfam" id="PF20316">
    <property type="entry name" value="DUF6612"/>
    <property type="match status" value="1"/>
</dbReference>
<accession>A0ABT6R0F6</accession>
<organism evidence="1 2">
    <name type="scientific">Exiguobacterium antarcticum</name>
    <dbReference type="NCBI Taxonomy" id="132920"/>
    <lineage>
        <taxon>Bacteria</taxon>
        <taxon>Bacillati</taxon>
        <taxon>Bacillota</taxon>
        <taxon>Bacilli</taxon>
        <taxon>Bacillales</taxon>
        <taxon>Bacillales Family XII. Incertae Sedis</taxon>
        <taxon>Exiguobacterium</taxon>
    </lineage>
</organism>
<dbReference type="SUPFAM" id="SSF89392">
    <property type="entry name" value="Prokaryotic lipoproteins and lipoprotein localization factors"/>
    <property type="match status" value="1"/>
</dbReference>
<reference evidence="1 2" key="1">
    <citation type="submission" date="2023-04" db="EMBL/GenBank/DDBJ databases">
        <title>Antarctic isolates genomes.</title>
        <authorList>
            <person name="Dimov S.G."/>
        </authorList>
    </citation>
    <scope>NUCLEOTIDE SEQUENCE [LARGE SCALE GENOMIC DNA]</scope>
    <source>
        <strain evidence="1 2">AL19</strain>
    </source>
</reference>
<name>A0ABT6R0F6_9BACL</name>
<dbReference type="Gene3D" id="2.50.20.20">
    <property type="match status" value="1"/>
</dbReference>
<protein>
    <submittedName>
        <fullName evidence="1">LppX_LprAFG lipoprotein</fullName>
    </submittedName>
</protein>
<dbReference type="Proteomes" id="UP001243286">
    <property type="component" value="Unassembled WGS sequence"/>
</dbReference>
<dbReference type="PROSITE" id="PS51257">
    <property type="entry name" value="PROKAR_LIPOPROTEIN"/>
    <property type="match status" value="1"/>
</dbReference>
<dbReference type="EMBL" id="JASBQV010000005">
    <property type="protein sequence ID" value="MDI3234424.1"/>
    <property type="molecule type" value="Genomic_DNA"/>
</dbReference>
<keyword evidence="1" id="KW-0449">Lipoprotein</keyword>
<comment type="caution">
    <text evidence="1">The sequence shown here is derived from an EMBL/GenBank/DDBJ whole genome shotgun (WGS) entry which is preliminary data.</text>
</comment>